<evidence type="ECO:0000313" key="9">
    <source>
        <dbReference type="Proteomes" id="UP000245926"/>
    </source>
</evidence>
<organism evidence="8 9">
    <name type="scientific">Methylobacterium durans</name>
    <dbReference type="NCBI Taxonomy" id="2202825"/>
    <lineage>
        <taxon>Bacteria</taxon>
        <taxon>Pseudomonadati</taxon>
        <taxon>Pseudomonadota</taxon>
        <taxon>Alphaproteobacteria</taxon>
        <taxon>Hyphomicrobiales</taxon>
        <taxon>Methylobacteriaceae</taxon>
        <taxon>Methylobacterium</taxon>
    </lineage>
</organism>
<proteinExistence type="predicted"/>
<protein>
    <recommendedName>
        <fullName evidence="7">VTT domain-containing protein</fullName>
    </recommendedName>
</protein>
<evidence type="ECO:0000256" key="2">
    <source>
        <dbReference type="ARBA" id="ARBA00022475"/>
    </source>
</evidence>
<keyword evidence="9" id="KW-1185">Reference proteome</keyword>
<keyword evidence="2" id="KW-1003">Cell membrane</keyword>
<dbReference type="PANTHER" id="PTHR42709:SF6">
    <property type="entry name" value="UNDECAPRENYL PHOSPHATE TRANSPORTER A"/>
    <property type="match status" value="1"/>
</dbReference>
<feature type="transmembrane region" description="Helical" evidence="6">
    <location>
        <begin position="12"/>
        <end position="32"/>
    </location>
</feature>
<dbReference type="EMBL" id="CP029550">
    <property type="protein sequence ID" value="AWN40123.1"/>
    <property type="molecule type" value="Genomic_DNA"/>
</dbReference>
<dbReference type="PANTHER" id="PTHR42709">
    <property type="entry name" value="ALKALINE PHOSPHATASE LIKE PROTEIN"/>
    <property type="match status" value="1"/>
</dbReference>
<feature type="domain" description="VTT" evidence="7">
    <location>
        <begin position="35"/>
        <end position="157"/>
    </location>
</feature>
<evidence type="ECO:0000256" key="3">
    <source>
        <dbReference type="ARBA" id="ARBA00022692"/>
    </source>
</evidence>
<keyword evidence="5 6" id="KW-0472">Membrane</keyword>
<feature type="transmembrane region" description="Helical" evidence="6">
    <location>
        <begin position="143"/>
        <end position="164"/>
    </location>
</feature>
<dbReference type="Proteomes" id="UP000245926">
    <property type="component" value="Chromosome"/>
</dbReference>
<gene>
    <name evidence="8" type="ORF">DK389_05675</name>
</gene>
<accession>A0A2U8W209</accession>
<dbReference type="Pfam" id="PF09335">
    <property type="entry name" value="VTT_dom"/>
    <property type="match status" value="1"/>
</dbReference>
<dbReference type="InterPro" id="IPR032816">
    <property type="entry name" value="VTT_dom"/>
</dbReference>
<dbReference type="InterPro" id="IPR051311">
    <property type="entry name" value="DedA_domain"/>
</dbReference>
<comment type="subcellular location">
    <subcellularLocation>
        <location evidence="1">Cell membrane</location>
        <topology evidence="1">Multi-pass membrane protein</topology>
    </subcellularLocation>
</comment>
<keyword evidence="3 6" id="KW-0812">Transmembrane</keyword>
<feature type="transmembrane region" description="Helical" evidence="6">
    <location>
        <begin position="170"/>
        <end position="191"/>
    </location>
</feature>
<evidence type="ECO:0000259" key="7">
    <source>
        <dbReference type="Pfam" id="PF09335"/>
    </source>
</evidence>
<feature type="transmembrane region" description="Helical" evidence="6">
    <location>
        <begin position="44"/>
        <end position="68"/>
    </location>
</feature>
<dbReference type="AlphaFoldDB" id="A0A2U8W209"/>
<dbReference type="GO" id="GO:0005886">
    <property type="term" value="C:plasma membrane"/>
    <property type="evidence" value="ECO:0007669"/>
    <property type="project" value="UniProtKB-SubCell"/>
</dbReference>
<dbReference type="OrthoDB" id="9813426at2"/>
<keyword evidence="4 6" id="KW-1133">Transmembrane helix</keyword>
<name>A0A2U8W209_9HYPH</name>
<reference evidence="9" key="1">
    <citation type="submission" date="2018-05" db="EMBL/GenBank/DDBJ databases">
        <title>Complete Genome Sequence of Methylobacterium sp. 17SD2-17.</title>
        <authorList>
            <person name="Srinivasan S."/>
        </authorList>
    </citation>
    <scope>NUCLEOTIDE SEQUENCE [LARGE SCALE GENOMIC DNA]</scope>
    <source>
        <strain evidence="9">17SD2-17</strain>
    </source>
</reference>
<evidence type="ECO:0000256" key="6">
    <source>
        <dbReference type="SAM" id="Phobius"/>
    </source>
</evidence>
<evidence type="ECO:0000256" key="1">
    <source>
        <dbReference type="ARBA" id="ARBA00004651"/>
    </source>
</evidence>
<dbReference type="KEGG" id="mets:DK389_05675"/>
<dbReference type="RefSeq" id="WP_109887998.1">
    <property type="nucleotide sequence ID" value="NZ_CP029550.1"/>
</dbReference>
<evidence type="ECO:0000256" key="4">
    <source>
        <dbReference type="ARBA" id="ARBA00022989"/>
    </source>
</evidence>
<evidence type="ECO:0000313" key="8">
    <source>
        <dbReference type="EMBL" id="AWN40123.1"/>
    </source>
</evidence>
<feature type="transmembrane region" description="Helical" evidence="6">
    <location>
        <begin position="113"/>
        <end position="131"/>
    </location>
</feature>
<sequence>MLEFVLGDLSHLIATHGLWIVALVIGLESMGLPLPGETCLVTASLYAGATGNLSLGAVIAAAVAGAVIGDSVGFWIGRSVGQRALVRHGPRIGITPEKIKLGRYLFLRHGGKVVFLGRFVAVLRVLAALLAGANQMAWPRFFLFNATGGLVWATVFACGAYFFGSRIEAVTGPVGVCLLVLAAAGLIWLIVMLRKHEARLLEEAEQALPGPLMPT</sequence>
<evidence type="ECO:0000256" key="5">
    <source>
        <dbReference type="ARBA" id="ARBA00023136"/>
    </source>
</evidence>